<feature type="compositionally biased region" description="Gly residues" evidence="7">
    <location>
        <begin position="129"/>
        <end position="147"/>
    </location>
</feature>
<evidence type="ECO:0000256" key="6">
    <source>
        <dbReference type="ARBA" id="ARBA00023136"/>
    </source>
</evidence>
<keyword evidence="5" id="KW-1133">Transmembrane helix</keyword>
<dbReference type="Proteomes" id="UP000504611">
    <property type="component" value="Unplaced"/>
</dbReference>
<dbReference type="Pfam" id="PF12301">
    <property type="entry name" value="CD99L2"/>
    <property type="match status" value="1"/>
</dbReference>
<keyword evidence="3" id="KW-0812">Transmembrane</keyword>
<feature type="compositionally biased region" description="Basic and acidic residues" evidence="7">
    <location>
        <begin position="32"/>
        <end position="55"/>
    </location>
</feature>
<evidence type="ECO:0000256" key="5">
    <source>
        <dbReference type="ARBA" id="ARBA00022989"/>
    </source>
</evidence>
<dbReference type="CTD" id="4267"/>
<keyword evidence="4 8" id="KW-0732">Signal</keyword>
<dbReference type="PANTHER" id="PTHR15076">
    <property type="entry name" value="CD99/MIC2 PROTEIN RELATED"/>
    <property type="match status" value="1"/>
</dbReference>
<dbReference type="RefSeq" id="XP_010777038.1">
    <property type="nucleotide sequence ID" value="XM_010778736.1"/>
</dbReference>
<evidence type="ECO:0000256" key="1">
    <source>
        <dbReference type="ARBA" id="ARBA00004479"/>
    </source>
</evidence>
<dbReference type="PANTHER" id="PTHR15076:SF15">
    <property type="entry name" value="CD99 ANTIGEN"/>
    <property type="match status" value="1"/>
</dbReference>
<accession>A0A6I9NPX4</accession>
<keyword evidence="6" id="KW-0472">Membrane</keyword>
<proteinExistence type="inferred from homology"/>
<evidence type="ECO:0000256" key="8">
    <source>
        <dbReference type="SAM" id="SignalP"/>
    </source>
</evidence>
<dbReference type="GO" id="GO:0034109">
    <property type="term" value="P:homotypic cell-cell adhesion"/>
    <property type="evidence" value="ECO:0007669"/>
    <property type="project" value="TreeGrafter"/>
</dbReference>
<feature type="chain" id="PRO_5026686338" evidence="8">
    <location>
        <begin position="20"/>
        <end position="207"/>
    </location>
</feature>
<evidence type="ECO:0000256" key="3">
    <source>
        <dbReference type="ARBA" id="ARBA00022692"/>
    </source>
</evidence>
<dbReference type="AlphaFoldDB" id="A0A6I9NPX4"/>
<protein>
    <submittedName>
        <fullName evidence="10">CD99 molecule isoform X4</fullName>
    </submittedName>
</protein>
<feature type="signal peptide" evidence="8">
    <location>
        <begin position="1"/>
        <end position="19"/>
    </location>
</feature>
<dbReference type="OrthoDB" id="8963727at2759"/>
<evidence type="ECO:0000256" key="7">
    <source>
        <dbReference type="SAM" id="MobiDB-lite"/>
    </source>
</evidence>
<dbReference type="GO" id="GO:2000391">
    <property type="term" value="P:positive regulation of neutrophil extravasation"/>
    <property type="evidence" value="ECO:0007669"/>
    <property type="project" value="TreeGrafter"/>
</dbReference>
<comment type="subcellular location">
    <subcellularLocation>
        <location evidence="1">Membrane</location>
        <topology evidence="1">Single-pass type I membrane protein</topology>
    </subcellularLocation>
</comment>
<evidence type="ECO:0000256" key="4">
    <source>
        <dbReference type="ARBA" id="ARBA00022729"/>
    </source>
</evidence>
<feature type="region of interest" description="Disordered" evidence="7">
    <location>
        <begin position="32"/>
        <end position="166"/>
    </location>
</feature>
<dbReference type="InterPro" id="IPR022078">
    <property type="entry name" value="CD99L2"/>
</dbReference>
<evidence type="ECO:0000313" key="10">
    <source>
        <dbReference type="RefSeq" id="XP_010777038.1"/>
    </source>
</evidence>
<evidence type="ECO:0000256" key="2">
    <source>
        <dbReference type="ARBA" id="ARBA00008763"/>
    </source>
</evidence>
<keyword evidence="9" id="KW-1185">Reference proteome</keyword>
<sequence length="207" mass="21726">MRLCLRIVSLLFVVTGTLTQDGFDLYDALDNDEVRPTPAKPKEEPKAPEDPKSDGGLDLSDAFGPAEPKPTLKPTPKKPSSGDAGGGDGFDLGDALGPDPNPKPDKPVVNPPPSGGGGGNFDINDLAEAGGGGYKPDEGPGGGGGSDQGYESNDGAEEPQDPDLPWGQILKMLNANMPEEFYMWMSNLKQVLAPLLERAMNLMQVIP</sequence>
<organism evidence="9 10">
    <name type="scientific">Notothenia coriiceps</name>
    <name type="common">black rockcod</name>
    <dbReference type="NCBI Taxonomy" id="8208"/>
    <lineage>
        <taxon>Eukaryota</taxon>
        <taxon>Metazoa</taxon>
        <taxon>Chordata</taxon>
        <taxon>Craniata</taxon>
        <taxon>Vertebrata</taxon>
        <taxon>Euteleostomi</taxon>
        <taxon>Actinopterygii</taxon>
        <taxon>Neopterygii</taxon>
        <taxon>Teleostei</taxon>
        <taxon>Neoteleostei</taxon>
        <taxon>Acanthomorphata</taxon>
        <taxon>Eupercaria</taxon>
        <taxon>Perciformes</taxon>
        <taxon>Notothenioidei</taxon>
        <taxon>Nototheniidae</taxon>
        <taxon>Notothenia</taxon>
    </lineage>
</organism>
<reference evidence="10" key="1">
    <citation type="submission" date="2025-08" db="UniProtKB">
        <authorList>
            <consortium name="RefSeq"/>
        </authorList>
    </citation>
    <scope>IDENTIFICATION</scope>
    <source>
        <tissue evidence="10">Muscle</tissue>
    </source>
</reference>
<dbReference type="GO" id="GO:0072683">
    <property type="term" value="P:T cell extravasation"/>
    <property type="evidence" value="ECO:0007669"/>
    <property type="project" value="TreeGrafter"/>
</dbReference>
<comment type="similarity">
    <text evidence="2">Belongs to the CD99 family.</text>
</comment>
<name>A0A6I9NPX4_9TELE</name>
<dbReference type="GO" id="GO:0005886">
    <property type="term" value="C:plasma membrane"/>
    <property type="evidence" value="ECO:0007669"/>
    <property type="project" value="TreeGrafter"/>
</dbReference>
<gene>
    <name evidence="10" type="primary">cd99</name>
</gene>
<evidence type="ECO:0000313" key="9">
    <source>
        <dbReference type="Proteomes" id="UP000504611"/>
    </source>
</evidence>